<protein>
    <submittedName>
        <fullName evidence="1">2821_t:CDS:1</fullName>
    </submittedName>
</protein>
<name>A0A9N9BN63_9GLOM</name>
<accession>A0A9N9BN63</accession>
<reference evidence="1" key="1">
    <citation type="submission" date="2021-06" db="EMBL/GenBank/DDBJ databases">
        <authorList>
            <person name="Kallberg Y."/>
            <person name="Tangrot J."/>
            <person name="Rosling A."/>
        </authorList>
    </citation>
    <scope>NUCLEOTIDE SEQUENCE</scope>
    <source>
        <strain evidence="1">MT106</strain>
    </source>
</reference>
<comment type="caution">
    <text evidence="1">The sequence shown here is derived from an EMBL/GenBank/DDBJ whole genome shotgun (WGS) entry which is preliminary data.</text>
</comment>
<dbReference type="OrthoDB" id="2376055at2759"/>
<keyword evidence="2" id="KW-1185">Reference proteome</keyword>
<dbReference type="Proteomes" id="UP000789831">
    <property type="component" value="Unassembled WGS sequence"/>
</dbReference>
<sequence length="263" mass="31233">MDYNFSNHLSDDEGEDIEWVNGSSTTQEFDTFSARSSNINKEVVIDKVKNVMEIPISEILTFNVDLDSGEIKIRLRYANFKKNTSLKQFIGADQITCRPVKEITLDVIERFRFRVQKALYALKTPAVPKPKELTQVHRSSLLSKEIYNRDIKPRGSIRYYEEHERYLAALEKAMEKKLEEPTIDLEFFINCMFGTNTTAIRWQAEGSFHHLEYYIQQRFKRKFSMIWYKFHTKWSPMENEDDWKLVKQELIESDNTRLSLFIK</sequence>
<dbReference type="EMBL" id="CAJVPL010001499">
    <property type="protein sequence ID" value="CAG8573934.1"/>
    <property type="molecule type" value="Genomic_DNA"/>
</dbReference>
<dbReference type="AlphaFoldDB" id="A0A9N9BN63"/>
<organism evidence="1 2">
    <name type="scientific">Ambispora gerdemannii</name>
    <dbReference type="NCBI Taxonomy" id="144530"/>
    <lineage>
        <taxon>Eukaryota</taxon>
        <taxon>Fungi</taxon>
        <taxon>Fungi incertae sedis</taxon>
        <taxon>Mucoromycota</taxon>
        <taxon>Glomeromycotina</taxon>
        <taxon>Glomeromycetes</taxon>
        <taxon>Archaeosporales</taxon>
        <taxon>Ambisporaceae</taxon>
        <taxon>Ambispora</taxon>
    </lineage>
</organism>
<gene>
    <name evidence="1" type="ORF">AGERDE_LOCUS7780</name>
</gene>
<evidence type="ECO:0000313" key="2">
    <source>
        <dbReference type="Proteomes" id="UP000789831"/>
    </source>
</evidence>
<evidence type="ECO:0000313" key="1">
    <source>
        <dbReference type="EMBL" id="CAG8573934.1"/>
    </source>
</evidence>
<proteinExistence type="predicted"/>